<evidence type="ECO:0000256" key="7">
    <source>
        <dbReference type="ARBA" id="ARBA00038475"/>
    </source>
</evidence>
<feature type="transmembrane region" description="Helical" evidence="10">
    <location>
        <begin position="70"/>
        <end position="90"/>
    </location>
</feature>
<dbReference type="InterPro" id="IPR006603">
    <property type="entry name" value="PQ-loop_rpt"/>
</dbReference>
<evidence type="ECO:0000256" key="8">
    <source>
        <dbReference type="ARBA" id="ARBA00067517"/>
    </source>
</evidence>
<dbReference type="GO" id="GO:0016020">
    <property type="term" value="C:membrane"/>
    <property type="evidence" value="ECO:0007669"/>
    <property type="project" value="UniProtKB-SubCell"/>
</dbReference>
<feature type="transmembrane region" description="Helical" evidence="10">
    <location>
        <begin position="132"/>
        <end position="151"/>
    </location>
</feature>
<evidence type="ECO:0000256" key="4">
    <source>
        <dbReference type="ARBA" id="ARBA00022737"/>
    </source>
</evidence>
<evidence type="ECO:0000256" key="6">
    <source>
        <dbReference type="ARBA" id="ARBA00023136"/>
    </source>
</evidence>
<evidence type="ECO:0000313" key="12">
    <source>
        <dbReference type="Proteomes" id="UP001187531"/>
    </source>
</evidence>
<evidence type="ECO:0000256" key="5">
    <source>
        <dbReference type="ARBA" id="ARBA00022989"/>
    </source>
</evidence>
<dbReference type="Pfam" id="PF04193">
    <property type="entry name" value="PQ-loop"/>
    <property type="match status" value="2"/>
</dbReference>
<dbReference type="PIRSF" id="PIRSF023381">
    <property type="entry name" value="MannP-dilichol_defect-1p"/>
    <property type="match status" value="1"/>
</dbReference>
<evidence type="ECO:0000256" key="3">
    <source>
        <dbReference type="ARBA" id="ARBA00022692"/>
    </source>
</evidence>
<feature type="transmembrane region" description="Helical" evidence="10">
    <location>
        <begin position="187"/>
        <end position="206"/>
    </location>
</feature>
<evidence type="ECO:0000313" key="11">
    <source>
        <dbReference type="EMBL" id="KAK2714203.1"/>
    </source>
</evidence>
<gene>
    <name evidence="11" type="ORF">QYM36_008686</name>
</gene>
<dbReference type="PANTHER" id="PTHR12226:SF2">
    <property type="entry name" value="MANNOSE-P-DOLICHOL UTILIZATION DEFECT 1 PROTEIN"/>
    <property type="match status" value="1"/>
</dbReference>
<dbReference type="PANTHER" id="PTHR12226">
    <property type="entry name" value="MANNOSE-P-DOLICHOL UTILIZATION DEFECT 1 LEC35 -RELATED"/>
    <property type="match status" value="1"/>
</dbReference>
<keyword evidence="4" id="KW-0677">Repeat</keyword>
<dbReference type="InterPro" id="IPR016817">
    <property type="entry name" value="MannP-dilichol_defect-1"/>
</dbReference>
<dbReference type="SMART" id="SM00679">
    <property type="entry name" value="CTNS"/>
    <property type="match status" value="2"/>
</dbReference>
<name>A0AA88HN48_ARTSF</name>
<organism evidence="11 12">
    <name type="scientific">Artemia franciscana</name>
    <name type="common">Brine shrimp</name>
    <name type="synonym">Artemia sanfranciscana</name>
    <dbReference type="NCBI Taxonomy" id="6661"/>
    <lineage>
        <taxon>Eukaryota</taxon>
        <taxon>Metazoa</taxon>
        <taxon>Ecdysozoa</taxon>
        <taxon>Arthropoda</taxon>
        <taxon>Crustacea</taxon>
        <taxon>Branchiopoda</taxon>
        <taxon>Anostraca</taxon>
        <taxon>Artemiidae</taxon>
        <taxon>Artemia</taxon>
    </lineage>
</organism>
<sequence length="256" mass="27688">MEHLKSILTKSGLVTEECFATIFYDYDILNTSCLKGIISKCLGYGIIAGSLMVKLPQIIKISGNKSGKGINMLSICLEIFCITATMAYSFRNEFPFSAWGESLFLGLQTAIVAALVIFYGEGPSSPNKGNGYSAIGFLAVYALFLAILLGPLAPLEALWVMQAANVPLILLAKSIQAKSNFQAKSTGQLSAITIFMLFFGAIARVFTSIQETGDLTTVAVYITSVIANGVIAFQMLLYWNADSKDAKKKRKTKKLA</sequence>
<evidence type="ECO:0000256" key="9">
    <source>
        <dbReference type="PIRNR" id="PIRNR023381"/>
    </source>
</evidence>
<keyword evidence="2" id="KW-0813">Transport</keyword>
<comment type="caution">
    <text evidence="11">The sequence shown here is derived from an EMBL/GenBank/DDBJ whole genome shotgun (WGS) entry which is preliminary data.</text>
</comment>
<dbReference type="FunFam" id="1.20.1280.290:FF:000006">
    <property type="entry name" value="mannose-P-dolichol utilization defect 1 protein"/>
    <property type="match status" value="1"/>
</dbReference>
<dbReference type="Proteomes" id="UP001187531">
    <property type="component" value="Unassembled WGS sequence"/>
</dbReference>
<feature type="transmembrane region" description="Helical" evidence="10">
    <location>
        <begin position="218"/>
        <end position="241"/>
    </location>
</feature>
<accession>A0AA88HN48</accession>
<evidence type="ECO:0000256" key="2">
    <source>
        <dbReference type="ARBA" id="ARBA00022448"/>
    </source>
</evidence>
<dbReference type="EMBL" id="JAVRJZ010000013">
    <property type="protein sequence ID" value="KAK2714203.1"/>
    <property type="molecule type" value="Genomic_DNA"/>
</dbReference>
<keyword evidence="12" id="KW-1185">Reference proteome</keyword>
<evidence type="ECO:0000256" key="1">
    <source>
        <dbReference type="ARBA" id="ARBA00004141"/>
    </source>
</evidence>
<dbReference type="Gene3D" id="1.20.1280.290">
    <property type="match status" value="2"/>
</dbReference>
<proteinExistence type="inferred from homology"/>
<feature type="transmembrane region" description="Helical" evidence="10">
    <location>
        <begin position="102"/>
        <end position="120"/>
    </location>
</feature>
<comment type="subcellular location">
    <subcellularLocation>
        <location evidence="1 9">Membrane</location>
        <topology evidence="1 9">Multi-pass membrane protein</topology>
    </subcellularLocation>
</comment>
<protein>
    <recommendedName>
        <fullName evidence="8 9">Mannose-P-dolichol utilization defect 1 protein homolog</fullName>
    </recommendedName>
</protein>
<keyword evidence="6 9" id="KW-0472">Membrane</keyword>
<comment type="similarity">
    <text evidence="7 9">Belongs to the MPDU1 (TC 2.A.43.3) family.</text>
</comment>
<dbReference type="GO" id="GO:0009312">
    <property type="term" value="P:oligosaccharide biosynthetic process"/>
    <property type="evidence" value="ECO:0007669"/>
    <property type="project" value="TreeGrafter"/>
</dbReference>
<dbReference type="AlphaFoldDB" id="A0AA88HN48"/>
<feature type="transmembrane region" description="Helical" evidence="10">
    <location>
        <begin position="157"/>
        <end position="175"/>
    </location>
</feature>
<reference evidence="11" key="1">
    <citation type="submission" date="2023-07" db="EMBL/GenBank/DDBJ databases">
        <title>Chromosome-level genome assembly of Artemia franciscana.</title>
        <authorList>
            <person name="Jo E."/>
        </authorList>
    </citation>
    <scope>NUCLEOTIDE SEQUENCE</scope>
    <source>
        <tissue evidence="11">Whole body</tissue>
    </source>
</reference>
<keyword evidence="3 9" id="KW-0812">Transmembrane</keyword>
<keyword evidence="5 9" id="KW-1133">Transmembrane helix</keyword>
<evidence type="ECO:0000256" key="10">
    <source>
        <dbReference type="SAM" id="Phobius"/>
    </source>
</evidence>